<evidence type="ECO:0008006" key="3">
    <source>
        <dbReference type="Google" id="ProtNLM"/>
    </source>
</evidence>
<dbReference type="RefSeq" id="WP_338615177.1">
    <property type="nucleotide sequence ID" value="NZ_AP029022.1"/>
</dbReference>
<gene>
    <name evidence="1" type="ORF">CRDW_19960</name>
</gene>
<organism evidence="1 2">
    <name type="scientific">Chryseobacterium gambrini</name>
    <dbReference type="NCBI Taxonomy" id="373672"/>
    <lineage>
        <taxon>Bacteria</taxon>
        <taxon>Pseudomonadati</taxon>
        <taxon>Bacteroidota</taxon>
        <taxon>Flavobacteriia</taxon>
        <taxon>Flavobacteriales</taxon>
        <taxon>Weeksellaceae</taxon>
        <taxon>Chryseobacterium group</taxon>
        <taxon>Chryseobacterium</taxon>
    </lineage>
</organism>
<reference evidence="1 2" key="1">
    <citation type="journal article" date="2020" name="Microbes Environ.">
        <title>Synthetic bacterial community of duckweed: a simple and stable system to study plant-microbe interactions.</title>
        <authorList>
            <person name="Ishizawa H."/>
            <person name="Tada M."/>
            <person name="Kuroda M."/>
            <person name="Inoue D."/>
            <person name="Futamata H."/>
            <person name="Ike M."/>
        </authorList>
    </citation>
    <scope>NUCLEOTIDE SEQUENCE [LARGE SCALE GENOMIC DNA]</scope>
    <source>
        <strain evidence="1 2">DW100</strain>
    </source>
</reference>
<evidence type="ECO:0000313" key="2">
    <source>
        <dbReference type="Proteomes" id="UP001380186"/>
    </source>
</evidence>
<protein>
    <recommendedName>
        <fullName evidence="3">Toxic anion resistance protein (TelA)</fullName>
    </recommendedName>
</protein>
<keyword evidence="2" id="KW-1185">Reference proteome</keyword>
<dbReference type="EMBL" id="AP029022">
    <property type="protein sequence ID" value="BEV04622.1"/>
    <property type="molecule type" value="Genomic_DNA"/>
</dbReference>
<accession>A0ABM8K6J3</accession>
<sequence>MGIQKEEYVPIADALLRSLTRDIDIFESSNHLFNSAYLTAMQNKTDQVRAKETGDALLVQQKQATQDLYVLGNELNKPMKLLDMVVKKANVKTTLPSDVLKKIKNRNFEGALLTLKALKDVVASQSDVLISNGMKADTVTVLENAFAAITAKSNEQTSLQQQRKAFTSENKELYKELYTYISEVAKLGKIIFQGEQKASEYTLENLIAMVHSSKGNSGGNPAQEKKPS</sequence>
<proteinExistence type="predicted"/>
<evidence type="ECO:0000313" key="1">
    <source>
        <dbReference type="EMBL" id="BEV04622.1"/>
    </source>
</evidence>
<name>A0ABM8K6J3_9FLAO</name>
<dbReference type="Proteomes" id="UP001380186">
    <property type="component" value="Chromosome"/>
</dbReference>